<keyword evidence="2" id="KW-1185">Reference proteome</keyword>
<dbReference type="EMBL" id="JAUKTR010000002">
    <property type="protein sequence ID" value="MDO1559166.1"/>
    <property type="molecule type" value="Genomic_DNA"/>
</dbReference>
<dbReference type="Proteomes" id="UP001169063">
    <property type="component" value="Unassembled WGS sequence"/>
</dbReference>
<reference evidence="1" key="1">
    <citation type="submission" date="2023-07" db="EMBL/GenBank/DDBJ databases">
        <title>Brevundimonas soil sp. nov., isolated from the soil of chemical plant.</title>
        <authorList>
            <person name="Wu N."/>
        </authorList>
    </citation>
    <scope>NUCLEOTIDE SEQUENCE</scope>
    <source>
        <strain evidence="1">XZ-24</strain>
    </source>
</reference>
<dbReference type="InterPro" id="IPR036410">
    <property type="entry name" value="HSP_DnaJ_Cys-rich_dom_sf"/>
</dbReference>
<dbReference type="Gene3D" id="6.20.20.10">
    <property type="match status" value="1"/>
</dbReference>
<evidence type="ECO:0000313" key="1">
    <source>
        <dbReference type="EMBL" id="MDO1559166.1"/>
    </source>
</evidence>
<gene>
    <name evidence="1" type="ORF">Q0812_06960</name>
</gene>
<evidence type="ECO:0000313" key="2">
    <source>
        <dbReference type="Proteomes" id="UP001169063"/>
    </source>
</evidence>
<proteinExistence type="predicted"/>
<sequence length="58" mass="5859">MREHEIDDHGPEAAEPPAEAVNPALCPECQGAGQLGSGEVCPVCEGSGKALNYRPGGG</sequence>
<dbReference type="RefSeq" id="WP_302109589.1">
    <property type="nucleotide sequence ID" value="NZ_JAUKTR010000002.1"/>
</dbReference>
<accession>A0ABT8SKR2</accession>
<protein>
    <submittedName>
        <fullName evidence="1">Uncharacterized protein</fullName>
    </submittedName>
</protein>
<comment type="caution">
    <text evidence="1">The sequence shown here is derived from an EMBL/GenBank/DDBJ whole genome shotgun (WGS) entry which is preliminary data.</text>
</comment>
<organism evidence="1 2">
    <name type="scientific">Peiella sedimenti</name>
    <dbReference type="NCBI Taxonomy" id="3061083"/>
    <lineage>
        <taxon>Bacteria</taxon>
        <taxon>Pseudomonadati</taxon>
        <taxon>Pseudomonadota</taxon>
        <taxon>Alphaproteobacteria</taxon>
        <taxon>Caulobacterales</taxon>
        <taxon>Caulobacteraceae</taxon>
        <taxon>Peiella</taxon>
    </lineage>
</organism>
<name>A0ABT8SKR2_9CAUL</name>
<dbReference type="SUPFAM" id="SSF57938">
    <property type="entry name" value="DnaJ/Hsp40 cysteine-rich domain"/>
    <property type="match status" value="1"/>
</dbReference>